<evidence type="ECO:0000313" key="3">
    <source>
        <dbReference type="Proteomes" id="UP001501126"/>
    </source>
</evidence>
<dbReference type="PANTHER" id="PTHR43792:SF9">
    <property type="entry name" value="RIBOSOMAL-PROTEIN-ALANINE ACETYLTRANSFERASE"/>
    <property type="match status" value="1"/>
</dbReference>
<dbReference type="Pfam" id="PF13302">
    <property type="entry name" value="Acetyltransf_3"/>
    <property type="match status" value="1"/>
</dbReference>
<keyword evidence="3" id="KW-1185">Reference proteome</keyword>
<evidence type="ECO:0000259" key="1">
    <source>
        <dbReference type="PROSITE" id="PS51186"/>
    </source>
</evidence>
<accession>A0ABP3Y2D7</accession>
<dbReference type="Proteomes" id="UP001501126">
    <property type="component" value="Unassembled WGS sequence"/>
</dbReference>
<gene>
    <name evidence="2" type="ORF">GCM10009118_12820</name>
</gene>
<reference evidence="3" key="1">
    <citation type="journal article" date="2019" name="Int. J. Syst. Evol. Microbiol.">
        <title>The Global Catalogue of Microorganisms (GCM) 10K type strain sequencing project: providing services to taxonomists for standard genome sequencing and annotation.</title>
        <authorList>
            <consortium name="The Broad Institute Genomics Platform"/>
            <consortium name="The Broad Institute Genome Sequencing Center for Infectious Disease"/>
            <person name="Wu L."/>
            <person name="Ma J."/>
        </authorList>
    </citation>
    <scope>NUCLEOTIDE SEQUENCE [LARGE SCALE GENOMIC DNA]</scope>
    <source>
        <strain evidence="3">JCM 16083</strain>
    </source>
</reference>
<dbReference type="InterPro" id="IPR051531">
    <property type="entry name" value="N-acetyltransferase"/>
</dbReference>
<dbReference type="Gene3D" id="3.40.630.30">
    <property type="match status" value="1"/>
</dbReference>
<dbReference type="EMBL" id="BAAAFH010000007">
    <property type="protein sequence ID" value="GAA0874874.1"/>
    <property type="molecule type" value="Genomic_DNA"/>
</dbReference>
<dbReference type="RefSeq" id="WP_343785796.1">
    <property type="nucleotide sequence ID" value="NZ_BAAAFH010000007.1"/>
</dbReference>
<organism evidence="2 3">
    <name type="scientific">Wandonia haliotis</name>
    <dbReference type="NCBI Taxonomy" id="574963"/>
    <lineage>
        <taxon>Bacteria</taxon>
        <taxon>Pseudomonadati</taxon>
        <taxon>Bacteroidota</taxon>
        <taxon>Flavobacteriia</taxon>
        <taxon>Flavobacteriales</taxon>
        <taxon>Crocinitomicaceae</taxon>
        <taxon>Wandonia</taxon>
    </lineage>
</organism>
<dbReference type="PROSITE" id="PS51186">
    <property type="entry name" value="GNAT"/>
    <property type="match status" value="1"/>
</dbReference>
<name>A0ABP3Y2D7_9FLAO</name>
<proteinExistence type="predicted"/>
<dbReference type="PANTHER" id="PTHR43792">
    <property type="entry name" value="GNAT FAMILY, PUTATIVE (AFU_ORTHOLOGUE AFUA_3G00765)-RELATED-RELATED"/>
    <property type="match status" value="1"/>
</dbReference>
<protein>
    <submittedName>
        <fullName evidence="2">GNAT family protein</fullName>
    </submittedName>
</protein>
<sequence length="187" mass="22371">MERFPEIRTERLWLRRIVEEDIIYVHKGLSHPEVIRFYGVSYTTLEATTEQMEFYRKTLEDRSGIFWAICDRNTGEFMGVGGFYEYSEGHRKAEVGYWLLPEYWSKGFMTEGMGALVEYGFTRMHLHRIEGFVETPNIACRRAMDKLNFRHEGKLRDYERKNGEFISLEVYSLLESDLDLVKKYIRF</sequence>
<dbReference type="InterPro" id="IPR016181">
    <property type="entry name" value="Acyl_CoA_acyltransferase"/>
</dbReference>
<evidence type="ECO:0000313" key="2">
    <source>
        <dbReference type="EMBL" id="GAA0874874.1"/>
    </source>
</evidence>
<comment type="caution">
    <text evidence="2">The sequence shown here is derived from an EMBL/GenBank/DDBJ whole genome shotgun (WGS) entry which is preliminary data.</text>
</comment>
<feature type="domain" description="N-acetyltransferase" evidence="1">
    <location>
        <begin position="24"/>
        <end position="175"/>
    </location>
</feature>
<dbReference type="InterPro" id="IPR000182">
    <property type="entry name" value="GNAT_dom"/>
</dbReference>
<dbReference type="SUPFAM" id="SSF55729">
    <property type="entry name" value="Acyl-CoA N-acyltransferases (Nat)"/>
    <property type="match status" value="1"/>
</dbReference>